<dbReference type="RefSeq" id="WP_145028057.1">
    <property type="nucleotide sequence ID" value="NZ_CP036271.1"/>
</dbReference>
<feature type="transmembrane region" description="Helical" evidence="1">
    <location>
        <begin position="170"/>
        <end position="190"/>
    </location>
</feature>
<keyword evidence="1" id="KW-1133">Transmembrane helix</keyword>
<feature type="transmembrane region" description="Helical" evidence="1">
    <location>
        <begin position="54"/>
        <end position="76"/>
    </location>
</feature>
<feature type="transmembrane region" description="Helical" evidence="1">
    <location>
        <begin position="143"/>
        <end position="163"/>
    </location>
</feature>
<name>A0A517SAF9_9PLAN</name>
<feature type="transmembrane region" description="Helical" evidence="1">
    <location>
        <begin position="20"/>
        <end position="42"/>
    </location>
</feature>
<organism evidence="2 3">
    <name type="scientific">Caulifigura coniformis</name>
    <dbReference type="NCBI Taxonomy" id="2527983"/>
    <lineage>
        <taxon>Bacteria</taxon>
        <taxon>Pseudomonadati</taxon>
        <taxon>Planctomycetota</taxon>
        <taxon>Planctomycetia</taxon>
        <taxon>Planctomycetales</taxon>
        <taxon>Planctomycetaceae</taxon>
        <taxon>Caulifigura</taxon>
    </lineage>
</organism>
<protein>
    <submittedName>
        <fullName evidence="2">Uncharacterized protein</fullName>
    </submittedName>
</protein>
<dbReference type="KEGG" id="ccos:Pan44_11320"/>
<reference evidence="2 3" key="1">
    <citation type="submission" date="2019-02" db="EMBL/GenBank/DDBJ databases">
        <title>Deep-cultivation of Planctomycetes and their phenomic and genomic characterization uncovers novel biology.</title>
        <authorList>
            <person name="Wiegand S."/>
            <person name="Jogler M."/>
            <person name="Boedeker C."/>
            <person name="Pinto D."/>
            <person name="Vollmers J."/>
            <person name="Rivas-Marin E."/>
            <person name="Kohn T."/>
            <person name="Peeters S.H."/>
            <person name="Heuer A."/>
            <person name="Rast P."/>
            <person name="Oberbeckmann S."/>
            <person name="Bunk B."/>
            <person name="Jeske O."/>
            <person name="Meyerdierks A."/>
            <person name="Storesund J.E."/>
            <person name="Kallscheuer N."/>
            <person name="Luecker S."/>
            <person name="Lage O.M."/>
            <person name="Pohl T."/>
            <person name="Merkel B.J."/>
            <person name="Hornburger P."/>
            <person name="Mueller R.-W."/>
            <person name="Bruemmer F."/>
            <person name="Labrenz M."/>
            <person name="Spormann A.M."/>
            <person name="Op den Camp H."/>
            <person name="Overmann J."/>
            <person name="Amann R."/>
            <person name="Jetten M.S.M."/>
            <person name="Mascher T."/>
            <person name="Medema M.H."/>
            <person name="Devos D.P."/>
            <person name="Kaster A.-K."/>
            <person name="Ovreas L."/>
            <person name="Rohde M."/>
            <person name="Galperin M.Y."/>
            <person name="Jogler C."/>
        </authorList>
    </citation>
    <scope>NUCLEOTIDE SEQUENCE [LARGE SCALE GENOMIC DNA]</scope>
    <source>
        <strain evidence="2 3">Pan44</strain>
    </source>
</reference>
<feature type="transmembrane region" description="Helical" evidence="1">
    <location>
        <begin position="234"/>
        <end position="256"/>
    </location>
</feature>
<evidence type="ECO:0000313" key="2">
    <source>
        <dbReference type="EMBL" id="QDT53117.1"/>
    </source>
</evidence>
<feature type="transmembrane region" description="Helical" evidence="1">
    <location>
        <begin position="106"/>
        <end position="131"/>
    </location>
</feature>
<keyword evidence="1" id="KW-0472">Membrane</keyword>
<evidence type="ECO:0000256" key="1">
    <source>
        <dbReference type="SAM" id="Phobius"/>
    </source>
</evidence>
<feature type="transmembrane region" description="Helical" evidence="1">
    <location>
        <begin position="435"/>
        <end position="458"/>
    </location>
</feature>
<keyword evidence="1" id="KW-0812">Transmembrane</keyword>
<dbReference type="EMBL" id="CP036271">
    <property type="protein sequence ID" value="QDT53117.1"/>
    <property type="molecule type" value="Genomic_DNA"/>
</dbReference>
<keyword evidence="3" id="KW-1185">Reference proteome</keyword>
<gene>
    <name evidence="2" type="ORF">Pan44_11320</name>
</gene>
<proteinExistence type="predicted"/>
<evidence type="ECO:0000313" key="3">
    <source>
        <dbReference type="Proteomes" id="UP000315700"/>
    </source>
</evidence>
<sequence length="497" mass="54143">MRRLLYLLYWQAQFDARRPLIWLTGASYLLVAGPILLAILAWSRGRMGLPVTGTALLTASACLSALANALLVTWLASRAADERATGFLAAVQMTNIRPVTLTAFRLTAMAIHLVPLTLMRLPLSVCCYYFGGVTFADFLTAELVVWTLTAFAGTTAIVCSQVARSSQTALMLIASVLIGVEAAFFAPRLLMRTLRMATGPASGLLDGLNEWAMVFSQWSLPVHLGFRPDDWSDWLSMAPALLVHAGAALVAAGVAWRLSFFNVIPDDSPRTGSVRGRPPRRVVGEALSWQVGAIHFRRGRLRTNANIAFTVLQVMSLCIAQFALPPIGTGLLALMISFRAMTSASMKAGVCLAYEIRDQTLATLALLPREPLDIFYSWRAGGNRISIPEFIVTAVAAPFIWWNMGPAAAGLLGLLFAIALGAPFGFLNGLCRFDWAVVTLALWIFPLGFAFLAVSIFFGAITNLWAGLGLFCLLGFVYHGIILRQIPYYFLRTVERS</sequence>
<feature type="transmembrane region" description="Helical" evidence="1">
    <location>
        <begin position="464"/>
        <end position="483"/>
    </location>
</feature>
<accession>A0A517SAF9</accession>
<dbReference type="Proteomes" id="UP000315700">
    <property type="component" value="Chromosome"/>
</dbReference>
<feature type="transmembrane region" description="Helical" evidence="1">
    <location>
        <begin position="408"/>
        <end position="428"/>
    </location>
</feature>
<dbReference type="InParanoid" id="A0A517SAF9"/>
<feature type="transmembrane region" description="Helical" evidence="1">
    <location>
        <begin position="305"/>
        <end position="324"/>
    </location>
</feature>
<dbReference type="AlphaFoldDB" id="A0A517SAF9"/>